<protein>
    <submittedName>
        <fullName evidence="1 2">Uncharacterized protein</fullName>
    </submittedName>
</protein>
<dbReference type="Proteomes" id="UP000001555">
    <property type="component" value="Unassembled WGS sequence"/>
</dbReference>
<dbReference type="VEuPathDB" id="VectorBase:ISCW001935"/>
<evidence type="ECO:0000313" key="1">
    <source>
        <dbReference type="EMBL" id="EEC02573.1"/>
    </source>
</evidence>
<accession>B7P7K1</accession>
<dbReference type="EnsemblMetazoa" id="ISCW001935-RA">
    <property type="protein sequence ID" value="ISCW001935-PA"/>
    <property type="gene ID" value="ISCW001935"/>
</dbReference>
<dbReference type="InParanoid" id="B7P7K1"/>
<dbReference type="PaxDb" id="6945-B7P7K1"/>
<dbReference type="HOGENOM" id="CLU_2888235_0_0_1"/>
<gene>
    <name evidence="1" type="ORF">IscW_ISCW001935</name>
</gene>
<keyword evidence="3" id="KW-1185">Reference proteome</keyword>
<evidence type="ECO:0000313" key="2">
    <source>
        <dbReference type="EnsemblMetazoa" id="ISCW001935-PA"/>
    </source>
</evidence>
<sequence length="63" mass="7094">MHVGQDVAPFSLCNLSNQCDQMFSHRVVYANKPTFKVNPFCMETAQVSATVADYSYLIFQGEN</sequence>
<reference evidence="1 3" key="1">
    <citation type="submission" date="2008-03" db="EMBL/GenBank/DDBJ databases">
        <title>Annotation of Ixodes scapularis.</title>
        <authorList>
            <consortium name="Ixodes scapularis Genome Project Consortium"/>
            <person name="Caler E."/>
            <person name="Hannick L.I."/>
            <person name="Bidwell S."/>
            <person name="Joardar V."/>
            <person name="Thiagarajan M."/>
            <person name="Amedeo P."/>
            <person name="Galinsky K.J."/>
            <person name="Schobel S."/>
            <person name="Inman J."/>
            <person name="Hostetler J."/>
            <person name="Miller J."/>
            <person name="Hammond M."/>
            <person name="Megy K."/>
            <person name="Lawson D."/>
            <person name="Kodira C."/>
            <person name="Sutton G."/>
            <person name="Meyer J."/>
            <person name="Hill C.A."/>
            <person name="Birren B."/>
            <person name="Nene V."/>
            <person name="Collins F."/>
            <person name="Alarcon-Chaidez F."/>
            <person name="Wikel S."/>
            <person name="Strausberg R."/>
        </authorList>
    </citation>
    <scope>NUCLEOTIDE SEQUENCE [LARGE SCALE GENOMIC DNA]</scope>
    <source>
        <strain evidence="3">Wikel</strain>
        <strain evidence="1">Wikel colony</strain>
    </source>
</reference>
<name>B7P7K1_IXOSC</name>
<dbReference type="AlphaFoldDB" id="B7P7K1"/>
<reference evidence="2" key="2">
    <citation type="submission" date="2020-05" db="UniProtKB">
        <authorList>
            <consortium name="EnsemblMetazoa"/>
        </authorList>
    </citation>
    <scope>IDENTIFICATION</scope>
    <source>
        <strain evidence="2">wikel</strain>
    </source>
</reference>
<organism>
    <name type="scientific">Ixodes scapularis</name>
    <name type="common">Black-legged tick</name>
    <name type="synonym">Deer tick</name>
    <dbReference type="NCBI Taxonomy" id="6945"/>
    <lineage>
        <taxon>Eukaryota</taxon>
        <taxon>Metazoa</taxon>
        <taxon>Ecdysozoa</taxon>
        <taxon>Arthropoda</taxon>
        <taxon>Chelicerata</taxon>
        <taxon>Arachnida</taxon>
        <taxon>Acari</taxon>
        <taxon>Parasitiformes</taxon>
        <taxon>Ixodida</taxon>
        <taxon>Ixodoidea</taxon>
        <taxon>Ixodidae</taxon>
        <taxon>Ixodinae</taxon>
        <taxon>Ixodes</taxon>
    </lineage>
</organism>
<proteinExistence type="predicted"/>
<dbReference type="VEuPathDB" id="VectorBase:ISCI001935"/>
<evidence type="ECO:0000313" key="3">
    <source>
        <dbReference type="Proteomes" id="UP000001555"/>
    </source>
</evidence>
<dbReference type="EMBL" id="DS652454">
    <property type="protein sequence ID" value="EEC02573.1"/>
    <property type="molecule type" value="Genomic_DNA"/>
</dbReference>
<dbReference type="EMBL" id="ABJB010808668">
    <property type="status" value="NOT_ANNOTATED_CDS"/>
    <property type="molecule type" value="Genomic_DNA"/>
</dbReference>